<comment type="caution">
    <text evidence="3">The sequence shown here is derived from an EMBL/GenBank/DDBJ whole genome shotgun (WGS) entry which is preliminary data.</text>
</comment>
<feature type="region of interest" description="Disordered" evidence="1">
    <location>
        <begin position="231"/>
        <end position="250"/>
    </location>
</feature>
<dbReference type="Proteomes" id="UP000268233">
    <property type="component" value="Unassembled WGS sequence"/>
</dbReference>
<reference evidence="3 4" key="1">
    <citation type="submission" date="2018-10" db="EMBL/GenBank/DDBJ databases">
        <title>Genomic Encyclopedia of Archaeal and Bacterial Type Strains, Phase II (KMG-II): from individual species to whole genera.</title>
        <authorList>
            <person name="Goeker M."/>
        </authorList>
    </citation>
    <scope>NUCLEOTIDE SEQUENCE [LARGE SCALE GENOMIC DNA]</scope>
    <source>
        <strain evidence="3 4">DSM 11927</strain>
    </source>
</reference>
<accession>A0A495R3K1</accession>
<feature type="region of interest" description="Disordered" evidence="1">
    <location>
        <begin position="1"/>
        <end position="35"/>
    </location>
</feature>
<organism evidence="3 4">
    <name type="scientific">Haloarcula quadrata</name>
    <dbReference type="NCBI Taxonomy" id="182779"/>
    <lineage>
        <taxon>Archaea</taxon>
        <taxon>Methanobacteriati</taxon>
        <taxon>Methanobacteriota</taxon>
        <taxon>Stenosarchaea group</taxon>
        <taxon>Halobacteria</taxon>
        <taxon>Halobacteriales</taxon>
        <taxon>Haloarculaceae</taxon>
        <taxon>Haloarcula</taxon>
    </lineage>
</organism>
<feature type="compositionally biased region" description="Polar residues" evidence="1">
    <location>
        <begin position="231"/>
        <end position="242"/>
    </location>
</feature>
<keyword evidence="2" id="KW-0472">Membrane</keyword>
<feature type="compositionally biased region" description="Acidic residues" evidence="1">
    <location>
        <begin position="19"/>
        <end position="29"/>
    </location>
</feature>
<name>A0A495R3K1_9EURY</name>
<proteinExistence type="predicted"/>
<evidence type="ECO:0000256" key="1">
    <source>
        <dbReference type="SAM" id="MobiDB-lite"/>
    </source>
</evidence>
<dbReference type="AlphaFoldDB" id="A0A495R3K1"/>
<keyword evidence="2" id="KW-0812">Transmembrane</keyword>
<feature type="compositionally biased region" description="Acidic residues" evidence="1">
    <location>
        <begin position="1"/>
        <end position="10"/>
    </location>
</feature>
<gene>
    <name evidence="3" type="ORF">BDK61_0744</name>
</gene>
<evidence type="ECO:0000313" key="3">
    <source>
        <dbReference type="EMBL" id="RKS81458.1"/>
    </source>
</evidence>
<keyword evidence="2" id="KW-1133">Transmembrane helix</keyword>
<keyword evidence="4" id="KW-1185">Reference proteome</keyword>
<evidence type="ECO:0000313" key="4">
    <source>
        <dbReference type="Proteomes" id="UP000268233"/>
    </source>
</evidence>
<evidence type="ECO:0000256" key="2">
    <source>
        <dbReference type="SAM" id="Phobius"/>
    </source>
</evidence>
<protein>
    <submittedName>
        <fullName evidence="3">Uncharacterized protein</fullName>
    </submittedName>
</protein>
<feature type="transmembrane region" description="Helical" evidence="2">
    <location>
        <begin position="303"/>
        <end position="325"/>
    </location>
</feature>
<dbReference type="EMBL" id="RBWW01000001">
    <property type="protein sequence ID" value="RKS81458.1"/>
    <property type="molecule type" value="Genomic_DNA"/>
</dbReference>
<sequence length="330" mass="35144">MTDGEDESEADMNQSEDSNPVEDDSEPTDTTEIPESVSAIAAFNSIENSGTFSALQPIESLNDSSRFSVLNQMSTLEYSEIFSALGAMDSLNNSGLISTMNRISSFRNPVTNSTMASLNSLDSSISSTLRAMSELDTLQYPVIGQLGSELFSTISAIGKLDSAVYPTGQLDSTLFSTMSAIDSLETTLLPTILAASKFDASIFSGFNAIDNVGNGVQTGLIISPEASGAVGTSSQSSVSPANDIQEPFEDSNTAASEIEDYLYEVRTQITFQRTYQALERYGDKIDRNTLLFIAFQLLNSMPVFIAGSGGAAATVAGSILGIIVFERTRD</sequence>
<dbReference type="RefSeq" id="WP_148709120.1">
    <property type="nucleotide sequence ID" value="NZ_RBWW01000001.1"/>
</dbReference>